<keyword evidence="1" id="KW-1185">Reference proteome</keyword>
<evidence type="ECO:0000313" key="2">
    <source>
        <dbReference type="RefSeq" id="XP_031403295.1"/>
    </source>
</evidence>
<organism evidence="1 5">
    <name type="scientific">Punica granatum</name>
    <name type="common">Pomegranate</name>
    <dbReference type="NCBI Taxonomy" id="22663"/>
    <lineage>
        <taxon>Eukaryota</taxon>
        <taxon>Viridiplantae</taxon>
        <taxon>Streptophyta</taxon>
        <taxon>Embryophyta</taxon>
        <taxon>Tracheophyta</taxon>
        <taxon>Spermatophyta</taxon>
        <taxon>Magnoliopsida</taxon>
        <taxon>eudicotyledons</taxon>
        <taxon>Gunneridae</taxon>
        <taxon>Pentapetalae</taxon>
        <taxon>rosids</taxon>
        <taxon>malvids</taxon>
        <taxon>Myrtales</taxon>
        <taxon>Lythraceae</taxon>
        <taxon>Punica</taxon>
    </lineage>
</organism>
<name>A0A6P8E883_PUNGR</name>
<dbReference type="RefSeq" id="XP_031403295.1">
    <property type="nucleotide sequence ID" value="XM_031547435.1"/>
</dbReference>
<reference evidence="2 3" key="2">
    <citation type="submission" date="2025-04" db="UniProtKB">
        <authorList>
            <consortium name="RefSeq"/>
        </authorList>
    </citation>
    <scope>IDENTIFICATION</scope>
    <source>
        <tissue evidence="2 3">Leaf</tissue>
    </source>
</reference>
<dbReference type="RefSeq" id="XP_031403505.1">
    <property type="nucleotide sequence ID" value="XM_031547645.1"/>
</dbReference>
<gene>
    <name evidence="5" type="primary">LOC116212903</name>
    <name evidence="2" type="synonym">LOC116212755</name>
    <name evidence="3" type="synonym">LOC116212799</name>
    <name evidence="4" type="synonym">LOC116212807</name>
</gene>
<dbReference type="RefSeq" id="XP_031403376.1">
    <property type="nucleotide sequence ID" value="XM_031547516.1"/>
</dbReference>
<dbReference type="RefSeq" id="XP_031403363.1">
    <property type="nucleotide sequence ID" value="XM_031547503.1"/>
</dbReference>
<evidence type="ECO:0000313" key="5">
    <source>
        <dbReference type="RefSeq" id="XP_031403505.1"/>
    </source>
</evidence>
<reference evidence="1" key="1">
    <citation type="journal article" date="2020" name="Plant Biotechnol. J.">
        <title>The pomegranate (Punica granatum L.) draft genome dissects genetic divergence between soft- and hard-seeded cultivars.</title>
        <authorList>
            <person name="Luo X."/>
            <person name="Li H."/>
            <person name="Wu Z."/>
            <person name="Yao W."/>
            <person name="Zhao P."/>
            <person name="Cao D."/>
            <person name="Yu H."/>
            <person name="Li K."/>
            <person name="Poudel K."/>
            <person name="Zhao D."/>
            <person name="Zhang F."/>
            <person name="Xia X."/>
            <person name="Chen L."/>
            <person name="Wang Q."/>
            <person name="Jing D."/>
            <person name="Cao S."/>
        </authorList>
    </citation>
    <scope>NUCLEOTIDE SEQUENCE [LARGE SCALE GENOMIC DNA]</scope>
</reference>
<dbReference type="GeneID" id="116212903"/>
<proteinExistence type="predicted"/>
<dbReference type="AlphaFoldDB" id="A0A6P8E883"/>
<protein>
    <submittedName>
        <fullName evidence="2">Uncharacterized protein LOC116212755</fullName>
    </submittedName>
    <submittedName>
        <fullName evidence="3">Uncharacterized protein LOC116212799</fullName>
    </submittedName>
    <submittedName>
        <fullName evidence="4">Uncharacterized protein LOC116212807</fullName>
    </submittedName>
    <submittedName>
        <fullName evidence="5">Uncharacterized protein LOC116212903</fullName>
    </submittedName>
</protein>
<accession>A0A6P8E883</accession>
<evidence type="ECO:0000313" key="4">
    <source>
        <dbReference type="RefSeq" id="XP_031403376.1"/>
    </source>
</evidence>
<sequence length="135" mass="15044">MSSSFGRGKASNGFGGSADLFVPINSGRHLFIELGLHLIHTSYSRTQFSSKIAKVMDMVDIVGDECFSFAWGHEIGEAFAWSDQNGSREEVLWSFQFSKGFLENRMLDKIKVTLTKSVNIHPSVGVRIDSKKYCS</sequence>
<evidence type="ECO:0000313" key="3">
    <source>
        <dbReference type="RefSeq" id="XP_031403363.1"/>
    </source>
</evidence>
<dbReference type="Proteomes" id="UP000515151">
    <property type="component" value="Chromosome 7"/>
</dbReference>
<evidence type="ECO:0000313" key="1">
    <source>
        <dbReference type="Proteomes" id="UP000515151"/>
    </source>
</evidence>